<dbReference type="OrthoDB" id="8059989at2759"/>
<evidence type="ECO:0000313" key="2">
    <source>
        <dbReference type="Proteomes" id="UP000324222"/>
    </source>
</evidence>
<organism evidence="1 2">
    <name type="scientific">Portunus trituberculatus</name>
    <name type="common">Swimming crab</name>
    <name type="synonym">Neptunus trituberculatus</name>
    <dbReference type="NCBI Taxonomy" id="210409"/>
    <lineage>
        <taxon>Eukaryota</taxon>
        <taxon>Metazoa</taxon>
        <taxon>Ecdysozoa</taxon>
        <taxon>Arthropoda</taxon>
        <taxon>Crustacea</taxon>
        <taxon>Multicrustacea</taxon>
        <taxon>Malacostraca</taxon>
        <taxon>Eumalacostraca</taxon>
        <taxon>Eucarida</taxon>
        <taxon>Decapoda</taxon>
        <taxon>Pleocyemata</taxon>
        <taxon>Brachyura</taxon>
        <taxon>Eubrachyura</taxon>
        <taxon>Portunoidea</taxon>
        <taxon>Portunidae</taxon>
        <taxon>Portuninae</taxon>
        <taxon>Portunus</taxon>
    </lineage>
</organism>
<dbReference type="AlphaFoldDB" id="A0A5B7JNH4"/>
<protein>
    <submittedName>
        <fullName evidence="1">Protein still life, isoform SIF type 1</fullName>
    </submittedName>
</protein>
<dbReference type="Proteomes" id="UP000324222">
    <property type="component" value="Unassembled WGS sequence"/>
</dbReference>
<sequence>MGNKLSCSCAPLIKKTGYRYEDSPWNPARRRDGHLLRSVYASFTCILLVRGINWPRAI</sequence>
<proteinExistence type="predicted"/>
<reference evidence="1 2" key="1">
    <citation type="submission" date="2019-05" db="EMBL/GenBank/DDBJ databases">
        <title>Another draft genome of Portunus trituberculatus and its Hox gene families provides insights of decapod evolution.</title>
        <authorList>
            <person name="Jeong J.-H."/>
            <person name="Song I."/>
            <person name="Kim S."/>
            <person name="Choi T."/>
            <person name="Kim D."/>
            <person name="Ryu S."/>
            <person name="Kim W."/>
        </authorList>
    </citation>
    <scope>NUCLEOTIDE SEQUENCE [LARGE SCALE GENOMIC DNA]</scope>
    <source>
        <tissue evidence="1">Muscle</tissue>
    </source>
</reference>
<keyword evidence="2" id="KW-1185">Reference proteome</keyword>
<dbReference type="EMBL" id="VSRR010104239">
    <property type="protein sequence ID" value="MPC96003.1"/>
    <property type="molecule type" value="Genomic_DNA"/>
</dbReference>
<comment type="caution">
    <text evidence="1">The sequence shown here is derived from an EMBL/GenBank/DDBJ whole genome shotgun (WGS) entry which is preliminary data.</text>
</comment>
<name>A0A5B7JNH4_PORTR</name>
<accession>A0A5B7JNH4</accession>
<evidence type="ECO:0000313" key="1">
    <source>
        <dbReference type="EMBL" id="MPC96003.1"/>
    </source>
</evidence>
<gene>
    <name evidence="1" type="primary">sif_2</name>
    <name evidence="1" type="ORF">E2C01_091237</name>
</gene>